<dbReference type="PATRIC" id="fig|50340.43.peg.5634"/>
<keyword evidence="1" id="KW-1133">Transmembrane helix</keyword>
<sequence>MSTVELPVWQLISIGVGLVGALMALLKLLVAAIERRLDQRFALMDGRFEELAKDSDRLRQVELGLEKLRGEMPLHYVRREDFVRNQTIIEAKLDSLALKLENVQLRGARQ</sequence>
<feature type="transmembrane region" description="Helical" evidence="1">
    <location>
        <begin position="6"/>
        <end position="30"/>
    </location>
</feature>
<protein>
    <submittedName>
        <fullName evidence="2">Uncharacterized protein</fullName>
    </submittedName>
</protein>
<dbReference type="EMBL" id="JSYZ01000007">
    <property type="protein sequence ID" value="KPA91381.1"/>
    <property type="molecule type" value="Genomic_DNA"/>
</dbReference>
<keyword evidence="1" id="KW-0812">Transmembrane</keyword>
<organism evidence="2 3">
    <name type="scientific">Pseudomonas asplenii</name>
    <dbReference type="NCBI Taxonomy" id="53407"/>
    <lineage>
        <taxon>Bacteria</taxon>
        <taxon>Pseudomonadati</taxon>
        <taxon>Pseudomonadota</taxon>
        <taxon>Gammaproteobacteria</taxon>
        <taxon>Pseudomonadales</taxon>
        <taxon>Pseudomonadaceae</taxon>
        <taxon>Pseudomonas</taxon>
    </lineage>
</organism>
<proteinExistence type="predicted"/>
<dbReference type="AlphaFoldDB" id="A0A0M9GHH8"/>
<dbReference type="RefSeq" id="WP_054062704.1">
    <property type="nucleotide sequence ID" value="NZ_JSYZ01000007.1"/>
</dbReference>
<evidence type="ECO:0000313" key="2">
    <source>
        <dbReference type="EMBL" id="KPA91381.1"/>
    </source>
</evidence>
<gene>
    <name evidence="2" type="ORF">PF66_02264</name>
</gene>
<keyword evidence="3" id="KW-1185">Reference proteome</keyword>
<reference evidence="2 3" key="1">
    <citation type="journal article" date="2015" name="PLoS ONE">
        <title>Rice-Infecting Pseudomonas Genomes Are Highly Accessorized and Harbor Multiple Putative Virulence Mechanisms to Cause Sheath Brown Rot.</title>
        <authorList>
            <person name="Quibod I.L."/>
            <person name="Grande G."/>
            <person name="Oreiro E.G."/>
            <person name="Borja F.N."/>
            <person name="Dossa G.S."/>
            <person name="Mauleon R."/>
            <person name="Cruz C.V."/>
            <person name="Oliva R."/>
        </authorList>
    </citation>
    <scope>NUCLEOTIDE SEQUENCE [LARGE SCALE GENOMIC DNA]</scope>
    <source>
        <strain evidence="2 3">IRRI 6609</strain>
    </source>
</reference>
<dbReference type="STRING" id="50340.PF66_02264"/>
<keyword evidence="1" id="KW-0472">Membrane</keyword>
<comment type="caution">
    <text evidence="2">The sequence shown here is derived from an EMBL/GenBank/DDBJ whole genome shotgun (WGS) entry which is preliminary data.</text>
</comment>
<accession>A0A0M9GHH8</accession>
<evidence type="ECO:0000256" key="1">
    <source>
        <dbReference type="SAM" id="Phobius"/>
    </source>
</evidence>
<evidence type="ECO:0000313" key="3">
    <source>
        <dbReference type="Proteomes" id="UP000037931"/>
    </source>
</evidence>
<dbReference type="OrthoDB" id="5689128at2"/>
<name>A0A0M9GHH8_9PSED</name>
<dbReference type="Proteomes" id="UP000037931">
    <property type="component" value="Unassembled WGS sequence"/>
</dbReference>